<dbReference type="AlphaFoldDB" id="A0A7I4DJF1"/>
<dbReference type="PROSITE" id="PS50280">
    <property type="entry name" value="SET"/>
    <property type="match status" value="1"/>
</dbReference>
<gene>
    <name evidence="2" type="primary">LOC112281013</name>
</gene>
<dbReference type="InParanoid" id="A0A7I4DJF1"/>
<keyword evidence="3" id="KW-1185">Reference proteome</keyword>
<reference evidence="2" key="3">
    <citation type="submission" date="2020-12" db="UniProtKB">
        <authorList>
            <consortium name="EnsemblPlants"/>
        </authorList>
    </citation>
    <scope>IDENTIFICATION</scope>
</reference>
<dbReference type="SUPFAM" id="SSF82199">
    <property type="entry name" value="SET domain"/>
    <property type="match status" value="1"/>
</dbReference>
<dbReference type="CDD" id="cd10540">
    <property type="entry name" value="SET_SpSet7-like"/>
    <property type="match status" value="1"/>
</dbReference>
<organism evidence="2 3">
    <name type="scientific">Physcomitrium patens</name>
    <name type="common">Spreading-leaved earth moss</name>
    <name type="synonym">Physcomitrella patens</name>
    <dbReference type="NCBI Taxonomy" id="3218"/>
    <lineage>
        <taxon>Eukaryota</taxon>
        <taxon>Viridiplantae</taxon>
        <taxon>Streptophyta</taxon>
        <taxon>Embryophyta</taxon>
        <taxon>Bryophyta</taxon>
        <taxon>Bryophytina</taxon>
        <taxon>Bryopsida</taxon>
        <taxon>Funariidae</taxon>
        <taxon>Funariales</taxon>
        <taxon>Funariaceae</taxon>
        <taxon>Physcomitrium</taxon>
    </lineage>
</organism>
<dbReference type="Gramene" id="Pp3c4_16880V3.9">
    <property type="protein sequence ID" value="Pp3c4_16880V3.9"/>
    <property type="gene ID" value="Pp3c4_16880"/>
</dbReference>
<dbReference type="InterPro" id="IPR046341">
    <property type="entry name" value="SET_dom_sf"/>
</dbReference>
<dbReference type="Gene3D" id="2.170.270.10">
    <property type="entry name" value="SET domain"/>
    <property type="match status" value="1"/>
</dbReference>
<evidence type="ECO:0000259" key="1">
    <source>
        <dbReference type="PROSITE" id="PS50280"/>
    </source>
</evidence>
<sequence>MLRTRLDCFSGAEARADAAASMEIGEAKPIRSSEVGSAATPHCLYEVFSTPYTDEEVAREQKRRCCDGRFVLLTAGVRAKQSICKGVVVEVAHCIRIPKQEYEDHLRYSVLEHYLYVGRNGCMLMALGVGSLFNHSKQPNLYFAIDHDHLVIRYEAARNIAAHEELTICYGSESKLWFEDRSVNTLQNSSSMVHEYMDDETSFLAGLQLDNGNE</sequence>
<dbReference type="InterPro" id="IPR001214">
    <property type="entry name" value="SET_dom"/>
</dbReference>
<dbReference type="Pfam" id="PF00856">
    <property type="entry name" value="SET"/>
    <property type="match status" value="1"/>
</dbReference>
<evidence type="ECO:0000313" key="2">
    <source>
        <dbReference type="EnsemblPlants" id="Pp3c4_16880V3.9"/>
    </source>
</evidence>
<feature type="domain" description="SET" evidence="1">
    <location>
        <begin position="43"/>
        <end position="171"/>
    </location>
</feature>
<reference evidence="2 3" key="2">
    <citation type="journal article" date="2018" name="Plant J.">
        <title>The Physcomitrella patens chromosome-scale assembly reveals moss genome structure and evolution.</title>
        <authorList>
            <person name="Lang D."/>
            <person name="Ullrich K.K."/>
            <person name="Murat F."/>
            <person name="Fuchs J."/>
            <person name="Jenkins J."/>
            <person name="Haas F.B."/>
            <person name="Piednoel M."/>
            <person name="Gundlach H."/>
            <person name="Van Bel M."/>
            <person name="Meyberg R."/>
            <person name="Vives C."/>
            <person name="Morata J."/>
            <person name="Symeonidi A."/>
            <person name="Hiss M."/>
            <person name="Muchero W."/>
            <person name="Kamisugi Y."/>
            <person name="Saleh O."/>
            <person name="Blanc G."/>
            <person name="Decker E.L."/>
            <person name="van Gessel N."/>
            <person name="Grimwood J."/>
            <person name="Hayes R.D."/>
            <person name="Graham S.W."/>
            <person name="Gunter L.E."/>
            <person name="McDaniel S.F."/>
            <person name="Hoernstein S.N.W."/>
            <person name="Larsson A."/>
            <person name="Li F.W."/>
            <person name="Perroud P.F."/>
            <person name="Phillips J."/>
            <person name="Ranjan P."/>
            <person name="Rokshar D.S."/>
            <person name="Rothfels C.J."/>
            <person name="Schneider L."/>
            <person name="Shu S."/>
            <person name="Stevenson D.W."/>
            <person name="Thummler F."/>
            <person name="Tillich M."/>
            <person name="Villarreal Aguilar J.C."/>
            <person name="Widiez T."/>
            <person name="Wong G.K."/>
            <person name="Wymore A."/>
            <person name="Zhang Y."/>
            <person name="Zimmer A.D."/>
            <person name="Quatrano R.S."/>
            <person name="Mayer K.F.X."/>
            <person name="Goodstein D."/>
            <person name="Casacuberta J.M."/>
            <person name="Vandepoele K."/>
            <person name="Reski R."/>
            <person name="Cuming A.C."/>
            <person name="Tuskan G.A."/>
            <person name="Maumus F."/>
            <person name="Salse J."/>
            <person name="Schmutz J."/>
            <person name="Rensing S.A."/>
        </authorList>
    </citation>
    <scope>NUCLEOTIDE SEQUENCE [LARGE SCALE GENOMIC DNA]</scope>
    <source>
        <strain evidence="2 3">cv. Gransden 2004</strain>
    </source>
</reference>
<evidence type="ECO:0000313" key="3">
    <source>
        <dbReference type="Proteomes" id="UP000006727"/>
    </source>
</evidence>
<dbReference type="EnsemblPlants" id="Pp3c4_16880V3.9">
    <property type="protein sequence ID" value="Pp3c4_16880V3.9"/>
    <property type="gene ID" value="Pp3c4_16880"/>
</dbReference>
<proteinExistence type="predicted"/>
<name>A0A7I4DJF1_PHYPA</name>
<accession>A0A7I4DJF1</accession>
<dbReference type="EMBL" id="ABEU02000004">
    <property type="status" value="NOT_ANNOTATED_CDS"/>
    <property type="molecule type" value="Genomic_DNA"/>
</dbReference>
<reference evidence="2 3" key="1">
    <citation type="journal article" date="2008" name="Science">
        <title>The Physcomitrella genome reveals evolutionary insights into the conquest of land by plants.</title>
        <authorList>
            <person name="Rensing S."/>
            <person name="Lang D."/>
            <person name="Zimmer A."/>
            <person name="Terry A."/>
            <person name="Salamov A."/>
            <person name="Shapiro H."/>
            <person name="Nishiyama T."/>
            <person name="Perroud P.-F."/>
            <person name="Lindquist E."/>
            <person name="Kamisugi Y."/>
            <person name="Tanahashi T."/>
            <person name="Sakakibara K."/>
            <person name="Fujita T."/>
            <person name="Oishi K."/>
            <person name="Shin-I T."/>
            <person name="Kuroki Y."/>
            <person name="Toyoda A."/>
            <person name="Suzuki Y."/>
            <person name="Hashimoto A."/>
            <person name="Yamaguchi K."/>
            <person name="Sugano A."/>
            <person name="Kohara Y."/>
            <person name="Fujiyama A."/>
            <person name="Anterola A."/>
            <person name="Aoki S."/>
            <person name="Ashton N."/>
            <person name="Barbazuk W.B."/>
            <person name="Barker E."/>
            <person name="Bennetzen J."/>
            <person name="Bezanilla M."/>
            <person name="Blankenship R."/>
            <person name="Cho S.H."/>
            <person name="Dutcher S."/>
            <person name="Estelle M."/>
            <person name="Fawcett J.A."/>
            <person name="Gundlach H."/>
            <person name="Hanada K."/>
            <person name="Heyl A."/>
            <person name="Hicks K.A."/>
            <person name="Hugh J."/>
            <person name="Lohr M."/>
            <person name="Mayer K."/>
            <person name="Melkozernov A."/>
            <person name="Murata T."/>
            <person name="Nelson D."/>
            <person name="Pils B."/>
            <person name="Prigge M."/>
            <person name="Reiss B."/>
            <person name="Renner T."/>
            <person name="Rombauts S."/>
            <person name="Rushton P."/>
            <person name="Sanderfoot A."/>
            <person name="Schween G."/>
            <person name="Shiu S.-H."/>
            <person name="Stueber K."/>
            <person name="Theodoulou F.L."/>
            <person name="Tu H."/>
            <person name="Van de Peer Y."/>
            <person name="Verrier P.J."/>
            <person name="Waters E."/>
            <person name="Wood A."/>
            <person name="Yang L."/>
            <person name="Cove D."/>
            <person name="Cuming A."/>
            <person name="Hasebe M."/>
            <person name="Lucas S."/>
            <person name="Mishler D.B."/>
            <person name="Reski R."/>
            <person name="Grigoriev I."/>
            <person name="Quatrano R.S."/>
            <person name="Boore J.L."/>
        </authorList>
    </citation>
    <scope>NUCLEOTIDE SEQUENCE [LARGE SCALE GENOMIC DNA]</scope>
    <source>
        <strain evidence="2 3">cv. Gransden 2004</strain>
    </source>
</reference>
<protein>
    <recommendedName>
        <fullName evidence="1">SET domain-containing protein</fullName>
    </recommendedName>
</protein>
<dbReference type="Proteomes" id="UP000006727">
    <property type="component" value="Chromosome 4"/>
</dbReference>